<dbReference type="Proteomes" id="UP000799118">
    <property type="component" value="Unassembled WGS sequence"/>
</dbReference>
<dbReference type="EMBL" id="ML769468">
    <property type="protein sequence ID" value="KAE9399576.1"/>
    <property type="molecule type" value="Genomic_DNA"/>
</dbReference>
<gene>
    <name evidence="1" type="ORF">BT96DRAFT_688389</name>
</gene>
<keyword evidence="2" id="KW-1185">Reference proteome</keyword>
<reference evidence="1" key="1">
    <citation type="journal article" date="2019" name="Environ. Microbiol.">
        <title>Fungal ecological strategies reflected in gene transcription - a case study of two litter decomposers.</title>
        <authorList>
            <person name="Barbi F."/>
            <person name="Kohler A."/>
            <person name="Barry K."/>
            <person name="Baskaran P."/>
            <person name="Daum C."/>
            <person name="Fauchery L."/>
            <person name="Ihrmark K."/>
            <person name="Kuo A."/>
            <person name="LaButti K."/>
            <person name="Lipzen A."/>
            <person name="Morin E."/>
            <person name="Grigoriev I.V."/>
            <person name="Henrissat B."/>
            <person name="Lindahl B."/>
            <person name="Martin F."/>
        </authorList>
    </citation>
    <scope>NUCLEOTIDE SEQUENCE</scope>
    <source>
        <strain evidence="1">JB14</strain>
    </source>
</reference>
<dbReference type="AlphaFoldDB" id="A0A6A4HNB3"/>
<evidence type="ECO:0000313" key="2">
    <source>
        <dbReference type="Proteomes" id="UP000799118"/>
    </source>
</evidence>
<proteinExistence type="predicted"/>
<name>A0A6A4HNB3_9AGAR</name>
<protein>
    <submittedName>
        <fullName evidence="1">Uncharacterized protein</fullName>
    </submittedName>
</protein>
<organism evidence="1 2">
    <name type="scientific">Gymnopus androsaceus JB14</name>
    <dbReference type="NCBI Taxonomy" id="1447944"/>
    <lineage>
        <taxon>Eukaryota</taxon>
        <taxon>Fungi</taxon>
        <taxon>Dikarya</taxon>
        <taxon>Basidiomycota</taxon>
        <taxon>Agaricomycotina</taxon>
        <taxon>Agaricomycetes</taxon>
        <taxon>Agaricomycetidae</taxon>
        <taxon>Agaricales</taxon>
        <taxon>Marasmiineae</taxon>
        <taxon>Omphalotaceae</taxon>
        <taxon>Gymnopus</taxon>
    </lineage>
</organism>
<dbReference type="OrthoDB" id="2447803at2759"/>
<evidence type="ECO:0000313" key="1">
    <source>
        <dbReference type="EMBL" id="KAE9399576.1"/>
    </source>
</evidence>
<accession>A0A6A4HNB3</accession>
<sequence length="151" mass="17775">MLSLFGELQYDGEYYHFEDRLTNKAWLRFQTMYQHRIRHLGATRQPNAFYHPLGSLRRIKSSGPLLPNLRFMEWEVSTDADARAEVYGEIFMNESVEILEFLCYNHTPILDSFHVAKLSACLMPKLLKKFPLNMVALEPDQVELDLEFYPV</sequence>